<dbReference type="RefSeq" id="WP_190997653.1">
    <property type="nucleotide sequence ID" value="NZ_JACXSI010000013.1"/>
</dbReference>
<dbReference type="PANTHER" id="PTHR46394">
    <property type="entry name" value="ANNEXIN"/>
    <property type="match status" value="1"/>
</dbReference>
<evidence type="ECO:0000313" key="5">
    <source>
        <dbReference type="Proteomes" id="UP000602076"/>
    </source>
</evidence>
<accession>A0A927HB45</accession>
<dbReference type="GO" id="GO:0016787">
    <property type="term" value="F:hydrolase activity"/>
    <property type="evidence" value="ECO:0007669"/>
    <property type="project" value="UniProtKB-UniRule"/>
</dbReference>
<reference evidence="4" key="1">
    <citation type="submission" date="2020-09" db="EMBL/GenBank/DDBJ databases">
        <title>Bacillus faecalis sp. nov., a moderately halophilic bacterium isolated from cow faeces.</title>
        <authorList>
            <person name="Jiang L."/>
            <person name="Lee J."/>
        </authorList>
    </citation>
    <scope>NUCLEOTIDE SEQUENCE</scope>
    <source>
        <strain evidence="4">AGMB 02131</strain>
    </source>
</reference>
<dbReference type="InterPro" id="IPR002641">
    <property type="entry name" value="PNPLA_dom"/>
</dbReference>
<keyword evidence="1 2" id="KW-0443">Lipid metabolism</keyword>
<organism evidence="4 5">
    <name type="scientific">Peribacillus faecalis</name>
    <dbReference type="NCBI Taxonomy" id="2772559"/>
    <lineage>
        <taxon>Bacteria</taxon>
        <taxon>Bacillati</taxon>
        <taxon>Bacillota</taxon>
        <taxon>Bacilli</taxon>
        <taxon>Bacillales</taxon>
        <taxon>Bacillaceae</taxon>
        <taxon>Peribacillus</taxon>
    </lineage>
</organism>
<name>A0A927HB45_9BACI</name>
<evidence type="ECO:0000256" key="1">
    <source>
        <dbReference type="ARBA" id="ARBA00023098"/>
    </source>
</evidence>
<dbReference type="GO" id="GO:0016042">
    <property type="term" value="P:lipid catabolic process"/>
    <property type="evidence" value="ECO:0007669"/>
    <property type="project" value="UniProtKB-UniRule"/>
</dbReference>
<protein>
    <submittedName>
        <fullName evidence="4">Patatin-like phospholipase family protein</fullName>
    </submittedName>
</protein>
<keyword evidence="2" id="KW-0378">Hydrolase</keyword>
<evidence type="ECO:0000259" key="3">
    <source>
        <dbReference type="PROSITE" id="PS51635"/>
    </source>
</evidence>
<feature type="short sequence motif" description="DGA/G" evidence="2">
    <location>
        <begin position="182"/>
        <end position="184"/>
    </location>
</feature>
<dbReference type="Proteomes" id="UP000602076">
    <property type="component" value="Unassembled WGS sequence"/>
</dbReference>
<feature type="short sequence motif" description="GXSXG" evidence="2">
    <location>
        <begin position="36"/>
        <end position="40"/>
    </location>
</feature>
<feature type="short sequence motif" description="GXGXXG" evidence="2">
    <location>
        <begin position="9"/>
        <end position="14"/>
    </location>
</feature>
<dbReference type="InterPro" id="IPR052580">
    <property type="entry name" value="Lipid_Hydrolase"/>
</dbReference>
<dbReference type="InterPro" id="IPR016035">
    <property type="entry name" value="Acyl_Trfase/lysoPLipase"/>
</dbReference>
<evidence type="ECO:0000313" key="4">
    <source>
        <dbReference type="EMBL" id="MBD3108111.1"/>
    </source>
</evidence>
<evidence type="ECO:0000256" key="2">
    <source>
        <dbReference type="PROSITE-ProRule" id="PRU01161"/>
    </source>
</evidence>
<dbReference type="CDD" id="cd07207">
    <property type="entry name" value="Pat_ExoU_VipD_like"/>
    <property type="match status" value="1"/>
</dbReference>
<gene>
    <name evidence="4" type="ORF">IEO70_07000</name>
</gene>
<feature type="active site" description="Proton acceptor" evidence="2">
    <location>
        <position position="182"/>
    </location>
</feature>
<dbReference type="EMBL" id="JACXSI010000013">
    <property type="protein sequence ID" value="MBD3108111.1"/>
    <property type="molecule type" value="Genomic_DNA"/>
</dbReference>
<feature type="active site" description="Nucleophile" evidence="2">
    <location>
        <position position="38"/>
    </location>
</feature>
<dbReference type="PANTHER" id="PTHR46394:SF1">
    <property type="entry name" value="PNPLA DOMAIN-CONTAINING PROTEIN"/>
    <property type="match status" value="1"/>
</dbReference>
<sequence length="293" mass="32820">MNIDAVFSGGGIKGYSLIGACQVLEEKGYTFKRLAGTSAGSIIAALLIAGYTSKEIEQLLMDIDIEKFMDERFGANLPIVKWLLLYKKLGLYKGDQLQLWLAEKLAAKGIVTFSDIPKDSLRIVVSDISNGEIVVLPDDLPKYQCDIATFSIAKAVRMSCSIPFFFEPVKLRCNKKTSYIVDGGVLSNFPLWLFDGENIKKVRPVIGITLTGESGHKPPKRIQNALEMFSALFSTMKEAHDNRYISRKHAKNIIFIPITRVSSSEFDITGEQKNELISLGKEYANQFLRKWTY</sequence>
<proteinExistence type="predicted"/>
<dbReference type="AlphaFoldDB" id="A0A927HB45"/>
<feature type="domain" description="PNPLA" evidence="3">
    <location>
        <begin position="5"/>
        <end position="195"/>
    </location>
</feature>
<comment type="caution">
    <text evidence="4">The sequence shown here is derived from an EMBL/GenBank/DDBJ whole genome shotgun (WGS) entry which is preliminary data.</text>
</comment>
<dbReference type="SUPFAM" id="SSF52151">
    <property type="entry name" value="FabD/lysophospholipase-like"/>
    <property type="match status" value="1"/>
</dbReference>
<dbReference type="Pfam" id="PF01734">
    <property type="entry name" value="Patatin"/>
    <property type="match status" value="1"/>
</dbReference>
<keyword evidence="2" id="KW-0442">Lipid degradation</keyword>
<keyword evidence="5" id="KW-1185">Reference proteome</keyword>
<dbReference type="Gene3D" id="3.40.1090.10">
    <property type="entry name" value="Cytosolic phospholipase A2 catalytic domain"/>
    <property type="match status" value="2"/>
</dbReference>
<dbReference type="PROSITE" id="PS51635">
    <property type="entry name" value="PNPLA"/>
    <property type="match status" value="1"/>
</dbReference>